<keyword evidence="5 6" id="KW-0472">Membrane</keyword>
<comment type="subcellular location">
    <subcellularLocation>
        <location evidence="1">Cell membrane</location>
        <topology evidence="1">Multi-pass membrane protein</topology>
    </subcellularLocation>
</comment>
<evidence type="ECO:0000256" key="3">
    <source>
        <dbReference type="ARBA" id="ARBA00022692"/>
    </source>
</evidence>
<reference evidence="7 8" key="1">
    <citation type="submission" date="2018-07" db="EMBL/GenBank/DDBJ databases">
        <authorList>
            <person name="Peeters C."/>
        </authorList>
    </citation>
    <scope>NUCLEOTIDE SEQUENCE [LARGE SCALE GENOMIC DNA]</scope>
    <source>
        <strain evidence="7 8">LMG 3411</strain>
    </source>
</reference>
<evidence type="ECO:0000256" key="1">
    <source>
        <dbReference type="ARBA" id="ARBA00004651"/>
    </source>
</evidence>
<proteinExistence type="predicted"/>
<evidence type="ECO:0000313" key="7">
    <source>
        <dbReference type="EMBL" id="SSW62948.1"/>
    </source>
</evidence>
<feature type="transmembrane region" description="Helical" evidence="6">
    <location>
        <begin position="39"/>
        <end position="63"/>
    </location>
</feature>
<gene>
    <name evidence="7" type="primary">rhtC_2</name>
    <name evidence="7" type="ORF">AGI3411_00797</name>
</gene>
<keyword evidence="3 6" id="KW-0812">Transmembrane</keyword>
<keyword evidence="4 6" id="KW-1133">Transmembrane helix</keyword>
<dbReference type="OrthoDB" id="581870at2"/>
<dbReference type="EMBL" id="UFQB01000002">
    <property type="protein sequence ID" value="SSW62948.1"/>
    <property type="molecule type" value="Genomic_DNA"/>
</dbReference>
<dbReference type="Pfam" id="PF01810">
    <property type="entry name" value="LysE"/>
    <property type="match status" value="1"/>
</dbReference>
<dbReference type="Proteomes" id="UP000289184">
    <property type="component" value="Unassembled WGS sequence"/>
</dbReference>
<evidence type="ECO:0000256" key="4">
    <source>
        <dbReference type="ARBA" id="ARBA00022989"/>
    </source>
</evidence>
<keyword evidence="8" id="KW-1185">Reference proteome</keyword>
<evidence type="ECO:0000256" key="6">
    <source>
        <dbReference type="SAM" id="Phobius"/>
    </source>
</evidence>
<dbReference type="RefSeq" id="WP_129526109.1">
    <property type="nucleotide sequence ID" value="NZ_UFQB01000002.1"/>
</dbReference>
<dbReference type="AlphaFoldDB" id="A0A446C509"/>
<dbReference type="PANTHER" id="PTHR30086:SF19">
    <property type="entry name" value="THREONINE EFFLUX PROTEIN"/>
    <property type="match status" value="1"/>
</dbReference>
<evidence type="ECO:0000256" key="5">
    <source>
        <dbReference type="ARBA" id="ARBA00023136"/>
    </source>
</evidence>
<protein>
    <submittedName>
        <fullName evidence="7">Threonine efflux protein</fullName>
    </submittedName>
</protein>
<dbReference type="GO" id="GO:0015171">
    <property type="term" value="F:amino acid transmembrane transporter activity"/>
    <property type="evidence" value="ECO:0007669"/>
    <property type="project" value="TreeGrafter"/>
</dbReference>
<dbReference type="PANTHER" id="PTHR30086">
    <property type="entry name" value="ARGININE EXPORTER PROTEIN ARGO"/>
    <property type="match status" value="1"/>
</dbReference>
<evidence type="ECO:0000313" key="8">
    <source>
        <dbReference type="Proteomes" id="UP000289184"/>
    </source>
</evidence>
<dbReference type="GO" id="GO:0005886">
    <property type="term" value="C:plasma membrane"/>
    <property type="evidence" value="ECO:0007669"/>
    <property type="project" value="UniProtKB-SubCell"/>
</dbReference>
<evidence type="ECO:0000256" key="2">
    <source>
        <dbReference type="ARBA" id="ARBA00022475"/>
    </source>
</evidence>
<accession>A0A446C509</accession>
<keyword evidence="2" id="KW-1003">Cell membrane</keyword>
<organism evidence="7 8">
    <name type="scientific">Achromobacter agilis</name>
    <dbReference type="NCBI Taxonomy" id="1353888"/>
    <lineage>
        <taxon>Bacteria</taxon>
        <taxon>Pseudomonadati</taxon>
        <taxon>Pseudomonadota</taxon>
        <taxon>Betaproteobacteria</taxon>
        <taxon>Burkholderiales</taxon>
        <taxon>Alcaligenaceae</taxon>
        <taxon>Achromobacter</taxon>
    </lineage>
</organism>
<name>A0A446C509_9BURK</name>
<feature type="transmembrane region" description="Helical" evidence="6">
    <location>
        <begin position="70"/>
        <end position="88"/>
    </location>
</feature>
<dbReference type="InterPro" id="IPR001123">
    <property type="entry name" value="LeuE-type"/>
</dbReference>
<sequence>MAISTAITAILVALLVGAMSPGPSFVVVARTAVGSSRQAGLAAALGMGVGGVLFSGVALVGLYTVLATVGWLYIGLKIAGGLYLVYLACKMWRGAKEPLALHGIPGGQGTRKAFLTALATQLSNPKTAIAYGSIFASLLPHNPPLWCYFALPPLVFLVEAGWYSTVALCLSSRRPRELYLRSKAGIDRVAAGAIGGLGLRLIWTARVTD</sequence>